<name>A0A9D1M3Q1_9PROT</name>
<gene>
    <name evidence="2" type="ORF">IAD20_04420</name>
</gene>
<proteinExistence type="predicted"/>
<feature type="transmembrane region" description="Helical" evidence="1">
    <location>
        <begin position="6"/>
        <end position="26"/>
    </location>
</feature>
<keyword evidence="1" id="KW-0812">Transmembrane</keyword>
<dbReference type="Proteomes" id="UP000824107">
    <property type="component" value="Unassembled WGS sequence"/>
</dbReference>
<reference evidence="2" key="1">
    <citation type="submission" date="2020-10" db="EMBL/GenBank/DDBJ databases">
        <authorList>
            <person name="Gilroy R."/>
        </authorList>
    </citation>
    <scope>NUCLEOTIDE SEQUENCE</scope>
    <source>
        <strain evidence="2">ChiW3-316</strain>
    </source>
</reference>
<keyword evidence="1" id="KW-1133">Transmembrane helix</keyword>
<accession>A0A9D1M3Q1</accession>
<organism evidence="2 3">
    <name type="scientific">Candidatus Scatocola faecipullorum</name>
    <dbReference type="NCBI Taxonomy" id="2840917"/>
    <lineage>
        <taxon>Bacteria</taxon>
        <taxon>Pseudomonadati</taxon>
        <taxon>Pseudomonadota</taxon>
        <taxon>Alphaproteobacteria</taxon>
        <taxon>Rhodospirillales</taxon>
        <taxon>Rhodospirillaceae</taxon>
        <taxon>Rhodospirillaceae incertae sedis</taxon>
        <taxon>Candidatus Scatocola</taxon>
    </lineage>
</organism>
<evidence type="ECO:0000256" key="1">
    <source>
        <dbReference type="SAM" id="Phobius"/>
    </source>
</evidence>
<protein>
    <submittedName>
        <fullName evidence="2">Uncharacterized protein</fullName>
    </submittedName>
</protein>
<keyword evidence="1" id="KW-0472">Membrane</keyword>
<evidence type="ECO:0000313" key="2">
    <source>
        <dbReference type="EMBL" id="HIU53308.1"/>
    </source>
</evidence>
<sequence length="100" mass="11373">MDGLSYEIVFQIVIQAVSITAVIVTVRCNQRFFEEKLTNLEKKQDKHNSLIERMAIVEQSCKSAHHRINENTARIDTLIEGHNESNTVKRAGNRSGFGED</sequence>
<dbReference type="AlphaFoldDB" id="A0A9D1M3Q1"/>
<comment type="caution">
    <text evidence="2">The sequence shown here is derived from an EMBL/GenBank/DDBJ whole genome shotgun (WGS) entry which is preliminary data.</text>
</comment>
<dbReference type="EMBL" id="DVNC01000028">
    <property type="protein sequence ID" value="HIU53308.1"/>
    <property type="molecule type" value="Genomic_DNA"/>
</dbReference>
<evidence type="ECO:0000313" key="3">
    <source>
        <dbReference type="Proteomes" id="UP000824107"/>
    </source>
</evidence>
<reference evidence="2" key="2">
    <citation type="journal article" date="2021" name="PeerJ">
        <title>Extensive microbial diversity within the chicken gut microbiome revealed by metagenomics and culture.</title>
        <authorList>
            <person name="Gilroy R."/>
            <person name="Ravi A."/>
            <person name="Getino M."/>
            <person name="Pursley I."/>
            <person name="Horton D.L."/>
            <person name="Alikhan N.F."/>
            <person name="Baker D."/>
            <person name="Gharbi K."/>
            <person name="Hall N."/>
            <person name="Watson M."/>
            <person name="Adriaenssens E.M."/>
            <person name="Foster-Nyarko E."/>
            <person name="Jarju S."/>
            <person name="Secka A."/>
            <person name="Antonio M."/>
            <person name="Oren A."/>
            <person name="Chaudhuri R.R."/>
            <person name="La Ragione R."/>
            <person name="Hildebrand F."/>
            <person name="Pallen M.J."/>
        </authorList>
    </citation>
    <scope>NUCLEOTIDE SEQUENCE</scope>
    <source>
        <strain evidence="2">ChiW3-316</strain>
    </source>
</reference>